<dbReference type="AlphaFoldDB" id="A0A8S1HRS9"/>
<feature type="domain" description="PDZ" evidence="1">
    <location>
        <begin position="127"/>
        <end position="182"/>
    </location>
</feature>
<reference evidence="2" key="1">
    <citation type="submission" date="2020-10" db="EMBL/GenBank/DDBJ databases">
        <authorList>
            <person name="Kikuchi T."/>
        </authorList>
    </citation>
    <scope>NUCLEOTIDE SEQUENCE</scope>
    <source>
        <strain evidence="2">NKZ352</strain>
    </source>
</reference>
<dbReference type="Proteomes" id="UP000835052">
    <property type="component" value="Unassembled WGS sequence"/>
</dbReference>
<evidence type="ECO:0000313" key="2">
    <source>
        <dbReference type="EMBL" id="CAD6195760.1"/>
    </source>
</evidence>
<keyword evidence="3" id="KW-1185">Reference proteome</keyword>
<evidence type="ECO:0000313" key="3">
    <source>
        <dbReference type="Proteomes" id="UP000835052"/>
    </source>
</evidence>
<dbReference type="PANTHER" id="PTHR31327">
    <property type="entry name" value="SPERM MEIOSIS PDZ DOMAIN CONTAINING PROTEINS-RELATED"/>
    <property type="match status" value="1"/>
</dbReference>
<proteinExistence type="predicted"/>
<dbReference type="InterPro" id="IPR001478">
    <property type="entry name" value="PDZ"/>
</dbReference>
<dbReference type="OrthoDB" id="5797003at2759"/>
<organism evidence="2 3">
    <name type="scientific">Caenorhabditis auriculariae</name>
    <dbReference type="NCBI Taxonomy" id="2777116"/>
    <lineage>
        <taxon>Eukaryota</taxon>
        <taxon>Metazoa</taxon>
        <taxon>Ecdysozoa</taxon>
        <taxon>Nematoda</taxon>
        <taxon>Chromadorea</taxon>
        <taxon>Rhabditida</taxon>
        <taxon>Rhabditina</taxon>
        <taxon>Rhabditomorpha</taxon>
        <taxon>Rhabditoidea</taxon>
        <taxon>Rhabditidae</taxon>
        <taxon>Peloderinae</taxon>
        <taxon>Caenorhabditis</taxon>
    </lineage>
</organism>
<protein>
    <recommendedName>
        <fullName evidence="1">PDZ domain-containing protein</fullName>
    </recommendedName>
</protein>
<sequence length="325" mass="36531">MKKFKGKDPLIRNCPESVKHRPVELKIRISESDSKKPPDQVMKVDEEMVVNFLSVGSFYCGIILGDRLLKVNSVPVGVKDRAKAIATITKGEEVIIEVWRRDFTSPPTYERLKNLGMPLRLNHAYFVVNMFKPKQMGTISTIGFTMKNVKRRLMITEILPGSLSSLFLALGDAIVDVDGKSVPFTTNGENDLKYMRSLISRILQTGQASLLIERPVSDETIRDFRRWLNSFERNNSDFDVSPEVINIGLSAANMHGLIFRKVTPKSILSSDVKGRTNGTQEEKSKFIKISGSMLETRISSDVEDEDDLKDVVRKSHAAGSSYDDD</sequence>
<gene>
    <name evidence="2" type="ORF">CAUJ_LOCUS11679</name>
</gene>
<dbReference type="PROSITE" id="PS50106">
    <property type="entry name" value="PDZ"/>
    <property type="match status" value="1"/>
</dbReference>
<dbReference type="InterPro" id="IPR040264">
    <property type="entry name" value="T15H9.4-like"/>
</dbReference>
<comment type="caution">
    <text evidence="2">The sequence shown here is derived from an EMBL/GenBank/DDBJ whole genome shotgun (WGS) entry which is preliminary data.</text>
</comment>
<accession>A0A8S1HRS9</accession>
<evidence type="ECO:0000259" key="1">
    <source>
        <dbReference type="PROSITE" id="PS50106"/>
    </source>
</evidence>
<dbReference type="PANTHER" id="PTHR31327:SF2">
    <property type="entry name" value="PDZ DOMAIN-CONTAINING PROTEIN"/>
    <property type="match status" value="1"/>
</dbReference>
<name>A0A8S1HRS9_9PELO</name>
<dbReference type="SUPFAM" id="SSF50156">
    <property type="entry name" value="PDZ domain-like"/>
    <property type="match status" value="2"/>
</dbReference>
<dbReference type="EMBL" id="CAJGYM010000060">
    <property type="protein sequence ID" value="CAD6195760.1"/>
    <property type="molecule type" value="Genomic_DNA"/>
</dbReference>
<dbReference type="InterPro" id="IPR036034">
    <property type="entry name" value="PDZ_sf"/>
</dbReference>